<organism evidence="4 5">
    <name type="scientific">Pradoshia eiseniae</name>
    <dbReference type="NCBI Taxonomy" id="2064768"/>
    <lineage>
        <taxon>Bacteria</taxon>
        <taxon>Bacillati</taxon>
        <taxon>Bacillota</taxon>
        <taxon>Bacilli</taxon>
        <taxon>Bacillales</taxon>
        <taxon>Bacillaceae</taxon>
        <taxon>Pradoshia</taxon>
    </lineage>
</organism>
<dbReference type="EMBL" id="PKOZ01000017">
    <property type="protein sequence ID" value="PQD93979.1"/>
    <property type="molecule type" value="Genomic_DNA"/>
</dbReference>
<dbReference type="CDD" id="cd22786">
    <property type="entry name" value="DPBB_YuiC-like"/>
    <property type="match status" value="1"/>
</dbReference>
<dbReference type="GO" id="GO:0009254">
    <property type="term" value="P:peptidoglycan turnover"/>
    <property type="evidence" value="ECO:0007669"/>
    <property type="project" value="InterPro"/>
</dbReference>
<dbReference type="Gene3D" id="2.20.230.10">
    <property type="entry name" value="Resuscitation-promoting factor rpfb"/>
    <property type="match status" value="1"/>
</dbReference>
<dbReference type="InterPro" id="IPR051933">
    <property type="entry name" value="Resuscitation_pf_RpfB"/>
</dbReference>
<dbReference type="Pfam" id="PF06725">
    <property type="entry name" value="3D"/>
    <property type="match status" value="1"/>
</dbReference>
<dbReference type="AlphaFoldDB" id="A0A2S7MW32"/>
<dbReference type="OrthoDB" id="9798935at2"/>
<dbReference type="PANTHER" id="PTHR39160:SF4">
    <property type="entry name" value="RESUSCITATION-PROMOTING FACTOR RPFB"/>
    <property type="match status" value="1"/>
</dbReference>
<dbReference type="InterPro" id="IPR010611">
    <property type="entry name" value="3D_dom"/>
</dbReference>
<keyword evidence="1" id="KW-0732">Signal</keyword>
<dbReference type="Gene3D" id="2.40.40.10">
    <property type="entry name" value="RlpA-like domain"/>
    <property type="match status" value="1"/>
</dbReference>
<gene>
    <name evidence="4" type="ORF">CYL18_16940</name>
</gene>
<dbReference type="InterPro" id="IPR011098">
    <property type="entry name" value="G5_dom"/>
</dbReference>
<dbReference type="SMART" id="SM01208">
    <property type="entry name" value="G5"/>
    <property type="match status" value="1"/>
</dbReference>
<dbReference type="SUPFAM" id="SSF50685">
    <property type="entry name" value="Barwin-like endoglucanases"/>
    <property type="match status" value="1"/>
</dbReference>
<comment type="caution">
    <text evidence="4">The sequence shown here is derived from an EMBL/GenBank/DDBJ whole genome shotgun (WGS) entry which is preliminary data.</text>
</comment>
<accession>A0A2S7MW32</accession>
<feature type="domain" description="G5" evidence="3">
    <location>
        <begin position="205"/>
        <end position="285"/>
    </location>
</feature>
<evidence type="ECO:0000256" key="2">
    <source>
        <dbReference type="SAM" id="Phobius"/>
    </source>
</evidence>
<evidence type="ECO:0000313" key="4">
    <source>
        <dbReference type="EMBL" id="PQD93979.1"/>
    </source>
</evidence>
<evidence type="ECO:0000256" key="1">
    <source>
        <dbReference type="ARBA" id="ARBA00022729"/>
    </source>
</evidence>
<keyword evidence="2" id="KW-0812">Transmembrane</keyword>
<dbReference type="InterPro" id="IPR007137">
    <property type="entry name" value="DUF348"/>
</dbReference>
<name>A0A2S7MW32_9BACI</name>
<dbReference type="Proteomes" id="UP000239663">
    <property type="component" value="Unassembled WGS sequence"/>
</dbReference>
<keyword evidence="2" id="KW-1133">Transmembrane helix</keyword>
<dbReference type="Pfam" id="PF07501">
    <property type="entry name" value="G5"/>
    <property type="match status" value="1"/>
</dbReference>
<feature type="transmembrane region" description="Helical" evidence="2">
    <location>
        <begin position="12"/>
        <end position="33"/>
    </location>
</feature>
<keyword evidence="2" id="KW-0472">Membrane</keyword>
<dbReference type="GO" id="GO:0004553">
    <property type="term" value="F:hydrolase activity, hydrolyzing O-glycosyl compounds"/>
    <property type="evidence" value="ECO:0007669"/>
    <property type="project" value="InterPro"/>
</dbReference>
<reference evidence="4 5" key="1">
    <citation type="submission" date="2017-12" db="EMBL/GenBank/DDBJ databases">
        <title>Taxonomic description and draft genome of Pradoshia cofamensis Gen. nov., sp. nov., a thermotolerant bacillale isolated from anterior gut of earthworm Eisenia fetida.</title>
        <authorList>
            <person name="Saha T."/>
            <person name="Chakraborty R."/>
        </authorList>
    </citation>
    <scope>NUCLEOTIDE SEQUENCE [LARGE SCALE GENOMIC DNA]</scope>
    <source>
        <strain evidence="4 5">EAG3</strain>
    </source>
</reference>
<keyword evidence="5" id="KW-1185">Reference proteome</keyword>
<dbReference type="PROSITE" id="PS51109">
    <property type="entry name" value="G5"/>
    <property type="match status" value="1"/>
</dbReference>
<dbReference type="Pfam" id="PF03990">
    <property type="entry name" value="DUF348"/>
    <property type="match status" value="3"/>
</dbReference>
<sequence length="397" mass="43372">MKNLFSRPRRTPRTLLIIASAAVFILATGIIFYESTKKTVALSLDGKKQMVNTHADTINELLEELDVEVGKEDYLSLAKGTEISDDLEVVWTPAVEVELTIDRKTTSVWTLSDTVGEFMKEEGIQLRAEDKVSEGMDKTIEEGMNIKIEKAFPIVLKVGNKEREVWSTSTTVADLLKSEKVSVKELDRVSPELSDRLTGKTAVTVTKVEKVTDVVEEPINYEIISRKDSSLEKGKERVITEGQKGLISKTYELTKENGKIVSKELISEETVEEKIDQVVAVGTKEKRAAVKKVSASSSSSSTDEYYVTATAYTSGCNGCSGKTATGINLRANPNAKVIAVDPSFIPLGTKVYIEGYGYATAADTGGAVSGKKIDVFVPSAADAYNWGVKTVKIKVFR</sequence>
<proteinExistence type="predicted"/>
<evidence type="ECO:0000313" key="5">
    <source>
        <dbReference type="Proteomes" id="UP000239663"/>
    </source>
</evidence>
<protein>
    <recommendedName>
        <fullName evidence="3">G5 domain-containing protein</fullName>
    </recommendedName>
</protein>
<dbReference type="PANTHER" id="PTHR39160">
    <property type="entry name" value="CELL WALL-BINDING PROTEIN YOCH"/>
    <property type="match status" value="1"/>
</dbReference>
<dbReference type="GO" id="GO:0019867">
    <property type="term" value="C:outer membrane"/>
    <property type="evidence" value="ECO:0007669"/>
    <property type="project" value="InterPro"/>
</dbReference>
<evidence type="ECO:0000259" key="3">
    <source>
        <dbReference type="PROSITE" id="PS51109"/>
    </source>
</evidence>
<dbReference type="InterPro" id="IPR036908">
    <property type="entry name" value="RlpA-like_sf"/>
</dbReference>